<evidence type="ECO:0000256" key="2">
    <source>
        <dbReference type="ARBA" id="ARBA00023163"/>
    </source>
</evidence>
<dbReference type="PANTHER" id="PTHR33124">
    <property type="entry name" value="TRANSCRIPTION FACTOR IBH1-LIKE 1"/>
    <property type="match status" value="1"/>
</dbReference>
<dbReference type="EMBL" id="CM002923">
    <property type="protein sequence ID" value="KGN61154.1"/>
    <property type="molecule type" value="Genomic_DNA"/>
</dbReference>
<feature type="region of interest" description="Disordered" evidence="3">
    <location>
        <begin position="105"/>
        <end position="130"/>
    </location>
</feature>
<proteinExistence type="predicted"/>
<dbReference type="KEGG" id="csv:101204154"/>
<dbReference type="PANTHER" id="PTHR33124:SF42">
    <property type="entry name" value="TRANSCRIPTION FACTOR BHLH146"/>
    <property type="match status" value="1"/>
</dbReference>
<dbReference type="Pfam" id="PF26576">
    <property type="entry name" value="IBH1_N"/>
    <property type="match status" value="1"/>
</dbReference>
<dbReference type="STRING" id="3659.A0A0A0LJA7"/>
<reference evidence="5 6" key="2">
    <citation type="journal article" date="2009" name="PLoS ONE">
        <title>An integrated genetic and cytogenetic map of the cucumber genome.</title>
        <authorList>
            <person name="Ren Y."/>
            <person name="Zhang Z."/>
            <person name="Liu J."/>
            <person name="Staub J.E."/>
            <person name="Han Y."/>
            <person name="Cheng Z."/>
            <person name="Li X."/>
            <person name="Lu J."/>
            <person name="Miao H."/>
            <person name="Kang H."/>
            <person name="Xie B."/>
            <person name="Gu X."/>
            <person name="Wang X."/>
            <person name="Du Y."/>
            <person name="Jin W."/>
            <person name="Huang S."/>
        </authorList>
    </citation>
    <scope>NUCLEOTIDE SEQUENCE [LARGE SCALE GENOMIC DNA]</scope>
    <source>
        <strain evidence="6">cv. 9930</strain>
    </source>
</reference>
<evidence type="ECO:0000313" key="6">
    <source>
        <dbReference type="Proteomes" id="UP000029981"/>
    </source>
</evidence>
<sequence>MVRKMVRKGRRVFSIEPSKVAYTMFERNYVKHLMTSLVKISHQQQQQNFRKLVKFEVDMAMAQSASEFSWGIALKKKLLQRDQQVLGNGNENGFDFSVQTVKKTSQENLGNEEEDHHHEEEEEEEEEMENGLMKLRKIIPGGDNFSIGGNLDEEDDLLKQTESYVKCLELQVNVLRGLVETNTFF</sequence>
<reference evidence="5 6" key="4">
    <citation type="journal article" date="2011" name="BMC Genomics">
        <title>RNA-Seq improves annotation of protein-coding genes in the cucumber genome.</title>
        <authorList>
            <person name="Li Z."/>
            <person name="Zhang Z."/>
            <person name="Yan P."/>
            <person name="Huang S."/>
            <person name="Fei Z."/>
            <person name="Lin K."/>
        </authorList>
    </citation>
    <scope>NUCLEOTIDE SEQUENCE [LARGE SCALE GENOMIC DNA]</scope>
    <source>
        <strain evidence="6">cv. 9930</strain>
    </source>
</reference>
<gene>
    <name evidence="5" type="ORF">Csa_2G060350</name>
</gene>
<dbReference type="Gramene" id="KGN61154">
    <property type="protein sequence ID" value="KGN61154"/>
    <property type="gene ID" value="Csa_2G060350"/>
</dbReference>
<evidence type="ECO:0000313" key="5">
    <source>
        <dbReference type="EMBL" id="KGN61154.1"/>
    </source>
</evidence>
<name>A0A0A0LJA7_CUCSA</name>
<protein>
    <recommendedName>
        <fullName evidence="4">IBH1-like N-terminal domain-containing protein</fullName>
    </recommendedName>
</protein>
<keyword evidence="2" id="KW-0804">Transcription</keyword>
<dbReference type="GO" id="GO:0006355">
    <property type="term" value="P:regulation of DNA-templated transcription"/>
    <property type="evidence" value="ECO:0007669"/>
    <property type="project" value="InterPro"/>
</dbReference>
<dbReference type="OrthoDB" id="658598at2759"/>
<evidence type="ECO:0000259" key="4">
    <source>
        <dbReference type="Pfam" id="PF26576"/>
    </source>
</evidence>
<reference evidence="5 6" key="3">
    <citation type="journal article" date="2010" name="BMC Genomics">
        <title>Transcriptome sequencing and comparative analysis of cucumber flowers with different sex types.</title>
        <authorList>
            <person name="Guo S."/>
            <person name="Zheng Y."/>
            <person name="Joung J.G."/>
            <person name="Liu S."/>
            <person name="Zhang Z."/>
            <person name="Crasta O.R."/>
            <person name="Sobral B.W."/>
            <person name="Xu Y."/>
            <person name="Huang S."/>
            <person name="Fei Z."/>
        </authorList>
    </citation>
    <scope>NUCLEOTIDE SEQUENCE [LARGE SCALE GENOMIC DNA]</scope>
    <source>
        <strain evidence="6">cv. 9930</strain>
    </source>
</reference>
<dbReference type="OMA" id="MEGQVAK"/>
<evidence type="ECO:0000256" key="1">
    <source>
        <dbReference type="ARBA" id="ARBA00023015"/>
    </source>
</evidence>
<evidence type="ECO:0000256" key="3">
    <source>
        <dbReference type="SAM" id="MobiDB-lite"/>
    </source>
</evidence>
<dbReference type="Proteomes" id="UP000029981">
    <property type="component" value="Chromosome 2"/>
</dbReference>
<accession>A0A0A0LJA7</accession>
<keyword evidence="1" id="KW-0805">Transcription regulation</keyword>
<feature type="compositionally biased region" description="Acidic residues" evidence="3">
    <location>
        <begin position="120"/>
        <end position="129"/>
    </location>
</feature>
<dbReference type="InterPro" id="IPR044660">
    <property type="entry name" value="IBH1-like"/>
</dbReference>
<keyword evidence="6" id="KW-1185">Reference proteome</keyword>
<dbReference type="AlphaFoldDB" id="A0A0A0LJA7"/>
<reference evidence="5 6" key="1">
    <citation type="journal article" date="2009" name="Nat. Genet.">
        <title>The genome of the cucumber, Cucumis sativus L.</title>
        <authorList>
            <person name="Huang S."/>
            <person name="Li R."/>
            <person name="Zhang Z."/>
            <person name="Li L."/>
            <person name="Gu X."/>
            <person name="Fan W."/>
            <person name="Lucas W.J."/>
            <person name="Wang X."/>
            <person name="Xie B."/>
            <person name="Ni P."/>
            <person name="Ren Y."/>
            <person name="Zhu H."/>
            <person name="Li J."/>
            <person name="Lin K."/>
            <person name="Jin W."/>
            <person name="Fei Z."/>
            <person name="Li G."/>
            <person name="Staub J."/>
            <person name="Kilian A."/>
            <person name="van der Vossen E.A."/>
            <person name="Wu Y."/>
            <person name="Guo J."/>
            <person name="He J."/>
            <person name="Jia Z."/>
            <person name="Ren Y."/>
            <person name="Tian G."/>
            <person name="Lu Y."/>
            <person name="Ruan J."/>
            <person name="Qian W."/>
            <person name="Wang M."/>
            <person name="Huang Q."/>
            <person name="Li B."/>
            <person name="Xuan Z."/>
            <person name="Cao J."/>
            <person name="Asan"/>
            <person name="Wu Z."/>
            <person name="Zhang J."/>
            <person name="Cai Q."/>
            <person name="Bai Y."/>
            <person name="Zhao B."/>
            <person name="Han Y."/>
            <person name="Li Y."/>
            <person name="Li X."/>
            <person name="Wang S."/>
            <person name="Shi Q."/>
            <person name="Liu S."/>
            <person name="Cho W.K."/>
            <person name="Kim J.Y."/>
            <person name="Xu Y."/>
            <person name="Heller-Uszynska K."/>
            <person name="Miao H."/>
            <person name="Cheng Z."/>
            <person name="Zhang S."/>
            <person name="Wu J."/>
            <person name="Yang Y."/>
            <person name="Kang H."/>
            <person name="Li M."/>
            <person name="Liang H."/>
            <person name="Ren X."/>
            <person name="Shi Z."/>
            <person name="Wen M."/>
            <person name="Jian M."/>
            <person name="Yang H."/>
            <person name="Zhang G."/>
            <person name="Yang Z."/>
            <person name="Chen R."/>
            <person name="Liu S."/>
            <person name="Li J."/>
            <person name="Ma L."/>
            <person name="Liu H."/>
            <person name="Zhou Y."/>
            <person name="Zhao J."/>
            <person name="Fang X."/>
            <person name="Li G."/>
            <person name="Fang L."/>
            <person name="Li Y."/>
            <person name="Liu D."/>
            <person name="Zheng H."/>
            <person name="Zhang Y."/>
            <person name="Qin N."/>
            <person name="Li Z."/>
            <person name="Yang G."/>
            <person name="Yang S."/>
            <person name="Bolund L."/>
            <person name="Kristiansen K."/>
            <person name="Zheng H."/>
            <person name="Li S."/>
            <person name="Zhang X."/>
            <person name="Yang H."/>
            <person name="Wang J."/>
            <person name="Sun R."/>
            <person name="Zhang B."/>
            <person name="Jiang S."/>
            <person name="Wang J."/>
            <person name="Du Y."/>
            <person name="Li S."/>
        </authorList>
    </citation>
    <scope>NUCLEOTIDE SEQUENCE [LARGE SCALE GENOMIC DNA]</scope>
    <source>
        <strain evidence="6">cv. 9930</strain>
    </source>
</reference>
<dbReference type="InterPro" id="IPR059002">
    <property type="entry name" value="IBH1_N"/>
</dbReference>
<organism evidence="5 6">
    <name type="scientific">Cucumis sativus</name>
    <name type="common">Cucumber</name>
    <dbReference type="NCBI Taxonomy" id="3659"/>
    <lineage>
        <taxon>Eukaryota</taxon>
        <taxon>Viridiplantae</taxon>
        <taxon>Streptophyta</taxon>
        <taxon>Embryophyta</taxon>
        <taxon>Tracheophyta</taxon>
        <taxon>Spermatophyta</taxon>
        <taxon>Magnoliopsida</taxon>
        <taxon>eudicotyledons</taxon>
        <taxon>Gunneridae</taxon>
        <taxon>Pentapetalae</taxon>
        <taxon>rosids</taxon>
        <taxon>fabids</taxon>
        <taxon>Cucurbitales</taxon>
        <taxon>Cucurbitaceae</taxon>
        <taxon>Benincaseae</taxon>
        <taxon>Cucumis</taxon>
    </lineage>
</organism>
<feature type="domain" description="IBH1-like N-terminal" evidence="4">
    <location>
        <begin position="23"/>
        <end position="81"/>
    </location>
</feature>